<gene>
    <name evidence="2" type="ORF">ETEE_0248</name>
</gene>
<dbReference type="AlphaFoldDB" id="A0A076LJH4"/>
<dbReference type="GeneID" id="33938048"/>
<dbReference type="SUPFAM" id="SSF49401">
    <property type="entry name" value="Bacterial adhesins"/>
    <property type="match status" value="1"/>
</dbReference>
<dbReference type="Proteomes" id="UP000028681">
    <property type="component" value="Chromosome"/>
</dbReference>
<dbReference type="HOGENOM" id="CLU_088965_3_3_6"/>
<dbReference type="InterPro" id="IPR036937">
    <property type="entry name" value="Adhesion_dom_fimbrial_sf"/>
</dbReference>
<sequence length="189" mass="20777">MLQIKRVRGVFYSISIVLLLAGTAPVNAVDMNFSGELLERPCEISQESLVQEVGFLTRPVRDFWVSPGNGPATGFSIKLINCNTASIARVVKLKFSGTREPNMLGQADYFLRVNGVNQGRLAIGILDTDGKMLLKLGDAHNHQQGNRIDENTILLNFKAFVQATPDAVRQKNVSPGDYSSVAGFELFYE</sequence>
<dbReference type="InterPro" id="IPR008966">
    <property type="entry name" value="Adhesion_dom_sf"/>
</dbReference>
<evidence type="ECO:0000313" key="2">
    <source>
        <dbReference type="EMBL" id="AIJ06728.1"/>
    </source>
</evidence>
<dbReference type="Gene3D" id="2.60.40.1090">
    <property type="entry name" value="Fimbrial-type adhesion domain"/>
    <property type="match status" value="1"/>
</dbReference>
<evidence type="ECO:0000259" key="1">
    <source>
        <dbReference type="Pfam" id="PF00419"/>
    </source>
</evidence>
<feature type="domain" description="Fimbrial-type adhesion" evidence="1">
    <location>
        <begin position="31"/>
        <end position="186"/>
    </location>
</feature>
<name>A0A076LJH4_9GAMM</name>
<dbReference type="EMBL" id="CP006664">
    <property type="protein sequence ID" value="AIJ06728.1"/>
    <property type="molecule type" value="Genomic_DNA"/>
</dbReference>
<reference evidence="2 3" key="1">
    <citation type="journal article" date="2012" name="PLoS ONE">
        <title>Edwardsiella comparative phylogenomics reveal the new intra/inter-species taxonomic relationships, virulence evolution and niche adaptation mechanisms.</title>
        <authorList>
            <person name="Yang M."/>
            <person name="Lv Y."/>
            <person name="Xiao J."/>
            <person name="Wu H."/>
            <person name="Zheng H."/>
            <person name="Liu Q."/>
            <person name="Zhang Y."/>
            <person name="Wang Q."/>
        </authorList>
    </citation>
    <scope>NUCLEOTIDE SEQUENCE [LARGE SCALE GENOMIC DNA]</scope>
    <source>
        <strain evidence="3">080813</strain>
    </source>
</reference>
<evidence type="ECO:0000313" key="3">
    <source>
        <dbReference type="Proteomes" id="UP000028681"/>
    </source>
</evidence>
<dbReference type="InterPro" id="IPR000259">
    <property type="entry name" value="Adhesion_dom_fimbrial"/>
</dbReference>
<dbReference type="GO" id="GO:0007155">
    <property type="term" value="P:cell adhesion"/>
    <property type="evidence" value="ECO:0007669"/>
    <property type="project" value="InterPro"/>
</dbReference>
<dbReference type="RefSeq" id="WP_071881940.1">
    <property type="nucleotide sequence ID" value="NZ_CP006664.1"/>
</dbReference>
<proteinExistence type="predicted"/>
<protein>
    <submittedName>
        <fullName evidence="2">Fimbrial adapter PapK</fullName>
    </submittedName>
</protein>
<dbReference type="GO" id="GO:0009289">
    <property type="term" value="C:pilus"/>
    <property type="evidence" value="ECO:0007669"/>
    <property type="project" value="InterPro"/>
</dbReference>
<accession>A0A076LJH4</accession>
<dbReference type="Pfam" id="PF00419">
    <property type="entry name" value="Fimbrial"/>
    <property type="match status" value="1"/>
</dbReference>
<dbReference type="KEGG" id="ete:ETEE_0248"/>
<organism evidence="2 3">
    <name type="scientific">Edwardsiella anguillarum ET080813</name>
    <dbReference type="NCBI Taxonomy" id="667120"/>
    <lineage>
        <taxon>Bacteria</taxon>
        <taxon>Pseudomonadati</taxon>
        <taxon>Pseudomonadota</taxon>
        <taxon>Gammaproteobacteria</taxon>
        <taxon>Enterobacterales</taxon>
        <taxon>Hafniaceae</taxon>
        <taxon>Edwardsiella</taxon>
    </lineage>
</organism>